<evidence type="ECO:0000259" key="4">
    <source>
        <dbReference type="PROSITE" id="PS50918"/>
    </source>
</evidence>
<dbReference type="FunCoup" id="F0ZGT3">
    <property type="interactions" value="937"/>
</dbReference>
<dbReference type="SUPFAM" id="SSF117839">
    <property type="entry name" value="WWE domain"/>
    <property type="match status" value="1"/>
</dbReference>
<evidence type="ECO:0000313" key="5">
    <source>
        <dbReference type="EMBL" id="EGC36827.1"/>
    </source>
</evidence>
<feature type="region of interest" description="Disordered" evidence="2">
    <location>
        <begin position="148"/>
        <end position="203"/>
    </location>
</feature>
<dbReference type="VEuPathDB" id="AmoebaDB:DICPUDRAFT_77505"/>
<dbReference type="eggNOG" id="ENOG502RHGB">
    <property type="taxonomic scope" value="Eukaryota"/>
</dbReference>
<dbReference type="InterPro" id="IPR002048">
    <property type="entry name" value="EF_hand_dom"/>
</dbReference>
<organism evidence="5 6">
    <name type="scientific">Dictyostelium purpureum</name>
    <name type="common">Slime mold</name>
    <dbReference type="NCBI Taxonomy" id="5786"/>
    <lineage>
        <taxon>Eukaryota</taxon>
        <taxon>Amoebozoa</taxon>
        <taxon>Evosea</taxon>
        <taxon>Eumycetozoa</taxon>
        <taxon>Dictyostelia</taxon>
        <taxon>Dictyosteliales</taxon>
        <taxon>Dictyosteliaceae</taxon>
        <taxon>Dictyostelium</taxon>
    </lineage>
</organism>
<dbReference type="Gene3D" id="1.10.238.10">
    <property type="entry name" value="EF-hand"/>
    <property type="match status" value="1"/>
</dbReference>
<reference evidence="6" key="1">
    <citation type="journal article" date="2011" name="Genome Biol.">
        <title>Comparative genomics of the social amoebae Dictyostelium discoideum and Dictyostelium purpureum.</title>
        <authorList>
            <consortium name="US DOE Joint Genome Institute (JGI-PGF)"/>
            <person name="Sucgang R."/>
            <person name="Kuo A."/>
            <person name="Tian X."/>
            <person name="Salerno W."/>
            <person name="Parikh A."/>
            <person name="Feasley C.L."/>
            <person name="Dalin E."/>
            <person name="Tu H."/>
            <person name="Huang E."/>
            <person name="Barry K."/>
            <person name="Lindquist E."/>
            <person name="Shapiro H."/>
            <person name="Bruce D."/>
            <person name="Schmutz J."/>
            <person name="Salamov A."/>
            <person name="Fey P."/>
            <person name="Gaudet P."/>
            <person name="Anjard C."/>
            <person name="Babu M.M."/>
            <person name="Basu S."/>
            <person name="Bushmanova Y."/>
            <person name="van der Wel H."/>
            <person name="Katoh-Kurasawa M."/>
            <person name="Dinh C."/>
            <person name="Coutinho P.M."/>
            <person name="Saito T."/>
            <person name="Elias M."/>
            <person name="Schaap P."/>
            <person name="Kay R.R."/>
            <person name="Henrissat B."/>
            <person name="Eichinger L."/>
            <person name="Rivero F."/>
            <person name="Putnam N.H."/>
            <person name="West C.M."/>
            <person name="Loomis W.F."/>
            <person name="Chisholm R.L."/>
            <person name="Shaulsky G."/>
            <person name="Strassmann J.E."/>
            <person name="Queller D.C."/>
            <person name="Kuspa A."/>
            <person name="Grigoriev I.V."/>
        </authorList>
    </citation>
    <scope>NUCLEOTIDE SEQUENCE [LARGE SCALE GENOMIC DNA]</scope>
    <source>
        <strain evidence="6">QSDP1</strain>
    </source>
</reference>
<feature type="domain" description="EF-hand" evidence="3">
    <location>
        <begin position="98"/>
        <end position="133"/>
    </location>
</feature>
<evidence type="ECO:0000313" key="6">
    <source>
        <dbReference type="Proteomes" id="UP000001064"/>
    </source>
</evidence>
<protein>
    <recommendedName>
        <fullName evidence="7">WWE domain-containing protein</fullName>
    </recommendedName>
</protein>
<proteinExistence type="predicted"/>
<evidence type="ECO:0000256" key="2">
    <source>
        <dbReference type="SAM" id="MobiDB-lite"/>
    </source>
</evidence>
<dbReference type="SUPFAM" id="SSF47473">
    <property type="entry name" value="EF-hand"/>
    <property type="match status" value="1"/>
</dbReference>
<dbReference type="InterPro" id="IPR018247">
    <property type="entry name" value="EF_Hand_1_Ca_BS"/>
</dbReference>
<dbReference type="OrthoDB" id="9987241at2759"/>
<dbReference type="PROSITE" id="PS50222">
    <property type="entry name" value="EF_HAND_2"/>
    <property type="match status" value="1"/>
</dbReference>
<keyword evidence="6" id="KW-1185">Reference proteome</keyword>
<dbReference type="InterPro" id="IPR037197">
    <property type="entry name" value="WWE_dom_sf"/>
</dbReference>
<dbReference type="OMA" id="FKQMTQT"/>
<dbReference type="AlphaFoldDB" id="F0ZGT3"/>
<dbReference type="GO" id="GO:0008270">
    <property type="term" value="F:zinc ion binding"/>
    <property type="evidence" value="ECO:0007669"/>
    <property type="project" value="InterPro"/>
</dbReference>
<dbReference type="KEGG" id="dpp:DICPUDRAFT_77505"/>
<dbReference type="InParanoid" id="F0ZGT3"/>
<dbReference type="InterPro" id="IPR004170">
    <property type="entry name" value="WWE_dom"/>
</dbReference>
<dbReference type="Proteomes" id="UP000001064">
    <property type="component" value="Unassembled WGS sequence"/>
</dbReference>
<keyword evidence="1" id="KW-0106">Calcium</keyword>
<evidence type="ECO:0000256" key="1">
    <source>
        <dbReference type="ARBA" id="ARBA00022837"/>
    </source>
</evidence>
<dbReference type="InterPro" id="IPR018123">
    <property type="entry name" value="WWE-dom_subgr"/>
</dbReference>
<dbReference type="GO" id="GO:0005509">
    <property type="term" value="F:calcium ion binding"/>
    <property type="evidence" value="ECO:0007669"/>
    <property type="project" value="InterPro"/>
</dbReference>
<sequence>MSVTLETTKNLDTNLIPPTSKKSNILTRGQKRATETYDFMFNIIEEKDLFTLFGVDCMGPNEQELRVYFKVFPKKAIDVITKQDLIDFINKNYTSDQAQSINVDEILEKVDLDQSGEIEIEDFVEYINDSIIEKSKDMGLIIELSSEEEEVPKKKRKTNKKSTPQTPQVKKTTLNSIKKEKLGKTKKQKVQKEKKVTPIKKTKKTTKTSKVKYNFEKYHNDTNKETNSQPLESGGLNNQNENKMFLWKYEFNNKWLNYTDDASQVVEDAYQEWLTNPHIDVRSVQSGQWAYQIDFKQMTQTNIQHIDHTSRNIKRTVTFRKK</sequence>
<feature type="compositionally biased region" description="Polar residues" evidence="2">
    <location>
        <begin position="162"/>
        <end position="176"/>
    </location>
</feature>
<dbReference type="Gene3D" id="3.30.720.50">
    <property type="match status" value="1"/>
</dbReference>
<gene>
    <name evidence="5" type="ORF">DICPUDRAFT_77505</name>
</gene>
<dbReference type="EMBL" id="GL871015">
    <property type="protein sequence ID" value="EGC36827.1"/>
    <property type="molecule type" value="Genomic_DNA"/>
</dbReference>
<dbReference type="Pfam" id="PF02825">
    <property type="entry name" value="WWE"/>
    <property type="match status" value="1"/>
</dbReference>
<dbReference type="PROSITE" id="PS00018">
    <property type="entry name" value="EF_HAND_1"/>
    <property type="match status" value="1"/>
</dbReference>
<name>F0ZGT3_DICPU</name>
<dbReference type="PROSITE" id="PS50918">
    <property type="entry name" value="WWE"/>
    <property type="match status" value="1"/>
</dbReference>
<evidence type="ECO:0008006" key="7">
    <source>
        <dbReference type="Google" id="ProtNLM"/>
    </source>
</evidence>
<dbReference type="GeneID" id="10504019"/>
<evidence type="ECO:0000259" key="3">
    <source>
        <dbReference type="PROSITE" id="PS50222"/>
    </source>
</evidence>
<dbReference type="SMART" id="SM00678">
    <property type="entry name" value="WWE"/>
    <property type="match status" value="1"/>
</dbReference>
<dbReference type="RefSeq" id="XP_003286625.1">
    <property type="nucleotide sequence ID" value="XM_003286577.1"/>
</dbReference>
<dbReference type="InterPro" id="IPR011992">
    <property type="entry name" value="EF-hand-dom_pair"/>
</dbReference>
<feature type="domain" description="WWE" evidence="4">
    <location>
        <begin position="233"/>
        <end position="315"/>
    </location>
</feature>
<accession>F0ZGT3</accession>